<dbReference type="PANTHER" id="PTHR43829">
    <property type="entry name" value="AQUAPORIN OR AQUAGLYCEROPORIN RELATED"/>
    <property type="match status" value="1"/>
</dbReference>
<evidence type="ECO:0000313" key="11">
    <source>
        <dbReference type="Ensembl" id="ENSBGRP00000002607.1"/>
    </source>
</evidence>
<organism evidence="11 12">
    <name type="scientific">Bos mutus grunniens</name>
    <name type="common">Wild yak</name>
    <name type="synonym">Bos grunniens</name>
    <dbReference type="NCBI Taxonomy" id="30521"/>
    <lineage>
        <taxon>Eukaryota</taxon>
        <taxon>Metazoa</taxon>
        <taxon>Chordata</taxon>
        <taxon>Craniata</taxon>
        <taxon>Vertebrata</taxon>
        <taxon>Euteleostomi</taxon>
        <taxon>Mammalia</taxon>
        <taxon>Eutheria</taxon>
        <taxon>Laurasiatheria</taxon>
        <taxon>Artiodactyla</taxon>
        <taxon>Ruminantia</taxon>
        <taxon>Pecora</taxon>
        <taxon>Bovidae</taxon>
        <taxon>Bovinae</taxon>
        <taxon>Bos</taxon>
    </lineage>
</organism>
<evidence type="ECO:0000256" key="6">
    <source>
        <dbReference type="ARBA" id="ARBA00023136"/>
    </source>
</evidence>
<proteinExistence type="inferred from homology"/>
<dbReference type="Ensembl" id="ENSBGRT00000002965.1">
    <property type="protein sequence ID" value="ENSBGRP00000002607.1"/>
    <property type="gene ID" value="ENSBGRG00000001565.1"/>
</dbReference>
<dbReference type="GO" id="GO:0015254">
    <property type="term" value="F:glycerol channel activity"/>
    <property type="evidence" value="ECO:0007669"/>
    <property type="project" value="TreeGrafter"/>
</dbReference>
<feature type="transmembrane region" description="Helical" evidence="10">
    <location>
        <begin position="151"/>
        <end position="173"/>
    </location>
</feature>
<reference evidence="11" key="3">
    <citation type="submission" date="2025-09" db="UniProtKB">
        <authorList>
            <consortium name="Ensembl"/>
        </authorList>
    </citation>
    <scope>IDENTIFICATION</scope>
</reference>
<keyword evidence="3 9" id="KW-0813">Transport</keyword>
<keyword evidence="12" id="KW-1185">Reference proteome</keyword>
<comment type="subcellular location">
    <subcellularLocation>
        <location evidence="1">Cell membrane</location>
        <topology evidence="1">Multi-pass membrane protein</topology>
    </subcellularLocation>
</comment>
<dbReference type="InterPro" id="IPR000425">
    <property type="entry name" value="MIP"/>
</dbReference>
<dbReference type="Gene3D" id="1.20.1080.10">
    <property type="entry name" value="Glycerol uptake facilitator protein"/>
    <property type="match status" value="1"/>
</dbReference>
<dbReference type="PRINTS" id="PR00783">
    <property type="entry name" value="MINTRINSICP"/>
</dbReference>
<dbReference type="GO" id="GO:0016323">
    <property type="term" value="C:basolateral plasma membrane"/>
    <property type="evidence" value="ECO:0007669"/>
    <property type="project" value="TreeGrafter"/>
</dbReference>
<dbReference type="GeneTree" id="ENSGT00940000159054"/>
<evidence type="ECO:0000256" key="5">
    <source>
        <dbReference type="ARBA" id="ARBA00022989"/>
    </source>
</evidence>
<comment type="catalytic activity">
    <reaction evidence="7">
        <text>H2O(in) = H2O(out)</text>
        <dbReference type="Rhea" id="RHEA:29667"/>
        <dbReference type="ChEBI" id="CHEBI:15377"/>
    </reaction>
</comment>
<evidence type="ECO:0000256" key="10">
    <source>
        <dbReference type="SAM" id="Phobius"/>
    </source>
</evidence>
<evidence type="ECO:0000256" key="8">
    <source>
        <dbReference type="ARBA" id="ARBA00049405"/>
    </source>
</evidence>
<keyword evidence="6 10" id="KW-0472">Membrane</keyword>
<name>A0A8C0A2H8_BOSMU</name>
<comment type="catalytic activity">
    <reaction evidence="8">
        <text>glycerol(in) = glycerol(out)</text>
        <dbReference type="Rhea" id="RHEA:29675"/>
        <dbReference type="ChEBI" id="CHEBI:17754"/>
    </reaction>
</comment>
<feature type="transmembrane region" description="Helical" evidence="10">
    <location>
        <begin position="97"/>
        <end position="121"/>
    </location>
</feature>
<feature type="transmembrane region" description="Helical" evidence="10">
    <location>
        <begin position="185"/>
        <end position="208"/>
    </location>
</feature>
<reference evidence="11" key="1">
    <citation type="submission" date="2019-05" db="EMBL/GenBank/DDBJ databases">
        <authorList>
            <person name="Zhang S."/>
            <person name="Liu J."/>
        </authorList>
    </citation>
    <scope>NUCLEOTIDE SEQUENCE [LARGE SCALE GENOMIC DNA]</scope>
</reference>
<dbReference type="GO" id="GO:0015250">
    <property type="term" value="F:water channel activity"/>
    <property type="evidence" value="ECO:0007669"/>
    <property type="project" value="TreeGrafter"/>
</dbReference>
<dbReference type="Pfam" id="PF00230">
    <property type="entry name" value="MIP"/>
    <property type="match status" value="1"/>
</dbReference>
<dbReference type="InterPro" id="IPR023271">
    <property type="entry name" value="Aquaporin-like"/>
</dbReference>
<evidence type="ECO:0000256" key="7">
    <source>
        <dbReference type="ARBA" id="ARBA00034651"/>
    </source>
</evidence>
<evidence type="ECO:0000256" key="1">
    <source>
        <dbReference type="ARBA" id="ARBA00004651"/>
    </source>
</evidence>
<feature type="transmembrane region" description="Helical" evidence="10">
    <location>
        <begin position="235"/>
        <end position="257"/>
    </location>
</feature>
<dbReference type="PRINTS" id="PR02019">
    <property type="entry name" value="AQUAPORIN7"/>
</dbReference>
<dbReference type="InterPro" id="IPR050363">
    <property type="entry name" value="MIP/Aquaporin"/>
</dbReference>
<dbReference type="PANTHER" id="PTHR43829:SF15">
    <property type="entry name" value="AQUAPORIN-7"/>
    <property type="match status" value="1"/>
</dbReference>
<dbReference type="GO" id="GO:0015204">
    <property type="term" value="F:urea transmembrane transporter activity"/>
    <property type="evidence" value="ECO:0007669"/>
    <property type="project" value="TreeGrafter"/>
</dbReference>
<evidence type="ECO:0000256" key="2">
    <source>
        <dbReference type="ARBA" id="ARBA00006175"/>
    </source>
</evidence>
<dbReference type="Proteomes" id="UP000694520">
    <property type="component" value="Chromosome 7"/>
</dbReference>
<evidence type="ECO:0008006" key="13">
    <source>
        <dbReference type="Google" id="ProtNLM"/>
    </source>
</evidence>
<protein>
    <recommendedName>
        <fullName evidence="13">Aquaporin-7</fullName>
    </recommendedName>
</protein>
<keyword evidence="5 10" id="KW-1133">Transmembrane helix</keyword>
<keyword evidence="4 9" id="KW-0812">Transmembrane</keyword>
<reference evidence="11" key="2">
    <citation type="submission" date="2025-08" db="UniProtKB">
        <authorList>
            <consortium name="Ensembl"/>
        </authorList>
    </citation>
    <scope>IDENTIFICATION</scope>
</reference>
<evidence type="ECO:0000256" key="4">
    <source>
        <dbReference type="ARBA" id="ARBA00022692"/>
    </source>
</evidence>
<dbReference type="SUPFAM" id="SSF81338">
    <property type="entry name" value="Aquaporin-like"/>
    <property type="match status" value="1"/>
</dbReference>
<accession>A0A8C0A2H8</accession>
<sequence>MCGEATGLPINSAMTVSSPDLISAHGALRLLLQVHPRVQGGLDTYSNKDASHMAERECSRVPGGVHQHVCHDGAHMNAALTFTSCALGRMSWKKFPVYVLGQFLGSFVAAATIYGLFYNAIIDFSGGKLMTTGPTATANIFATYLPDHMTLWRGFLDEVVVTGMLQLCLLAIADKGNNPTLLGTQAIVTGILVVIIGISLGMNSGYAINPSRDLPPRFFTFLAGWGSQVFRTKDWWWVPVVAPPLGAYCGAIIYLFFIGSNKRQEPQVLENPLAFEDHKISVLPKTTSHQHGVASLTPVSVYPEDRPSALYNP</sequence>
<evidence type="ECO:0000256" key="3">
    <source>
        <dbReference type="ARBA" id="ARBA00022448"/>
    </source>
</evidence>
<dbReference type="AlphaFoldDB" id="A0A8C0A2H8"/>
<comment type="similarity">
    <text evidence="2 9">Belongs to the MIP/aquaporin (TC 1.A.8) family.</text>
</comment>
<evidence type="ECO:0000313" key="12">
    <source>
        <dbReference type="Proteomes" id="UP000694520"/>
    </source>
</evidence>
<evidence type="ECO:0000256" key="9">
    <source>
        <dbReference type="RuleBase" id="RU000477"/>
    </source>
</evidence>